<dbReference type="PANTHER" id="PTHR43173:SF19">
    <property type="entry name" value="AARF DOMAIN-CONTAINING PROTEIN KINASE 1"/>
    <property type="match status" value="1"/>
</dbReference>
<keyword evidence="3" id="KW-0472">Membrane</keyword>
<protein>
    <submittedName>
        <fullName evidence="5">BZ3500_MvSof-1268-A1-R1_Chr1-2g01286 protein</fullName>
    </submittedName>
</protein>
<feature type="transmembrane region" description="Helical" evidence="3">
    <location>
        <begin position="161"/>
        <end position="179"/>
    </location>
</feature>
<dbReference type="Proteomes" id="UP000249723">
    <property type="component" value="Unassembled WGS sequence"/>
</dbReference>
<keyword evidence="6" id="KW-1185">Reference proteome</keyword>
<dbReference type="Pfam" id="PF03109">
    <property type="entry name" value="ABC1"/>
    <property type="match status" value="2"/>
</dbReference>
<dbReference type="AlphaFoldDB" id="A0A2X0MAV6"/>
<dbReference type="OrthoDB" id="427480at2759"/>
<accession>A0A2X0MAV6</accession>
<evidence type="ECO:0000256" key="3">
    <source>
        <dbReference type="SAM" id="Phobius"/>
    </source>
</evidence>
<evidence type="ECO:0000256" key="1">
    <source>
        <dbReference type="ARBA" id="ARBA00009670"/>
    </source>
</evidence>
<dbReference type="STRING" id="289078.A0A2X0MAV6"/>
<feature type="compositionally biased region" description="Low complexity" evidence="2">
    <location>
        <begin position="107"/>
        <end position="128"/>
    </location>
</feature>
<dbReference type="CDD" id="cd13969">
    <property type="entry name" value="ADCK1-like"/>
    <property type="match status" value="1"/>
</dbReference>
<keyword evidence="3" id="KW-1133">Transmembrane helix</keyword>
<evidence type="ECO:0000256" key="2">
    <source>
        <dbReference type="SAM" id="MobiDB-lite"/>
    </source>
</evidence>
<dbReference type="EMBL" id="FMWP01000015">
    <property type="protein sequence ID" value="SCZ91250.1"/>
    <property type="molecule type" value="Genomic_DNA"/>
</dbReference>
<gene>
    <name evidence="5" type="ORF">BZ3500_MVSOF-1268-A1-R1_CHR1-2G01286</name>
</gene>
<dbReference type="GO" id="GO:0005743">
    <property type="term" value="C:mitochondrial inner membrane"/>
    <property type="evidence" value="ECO:0007669"/>
    <property type="project" value="TreeGrafter"/>
</dbReference>
<feature type="region of interest" description="Disordered" evidence="2">
    <location>
        <begin position="101"/>
        <end position="131"/>
    </location>
</feature>
<dbReference type="PANTHER" id="PTHR43173">
    <property type="entry name" value="ABC1 FAMILY PROTEIN"/>
    <property type="match status" value="1"/>
</dbReference>
<dbReference type="InterPro" id="IPR004147">
    <property type="entry name" value="ABC1_dom"/>
</dbReference>
<evidence type="ECO:0000259" key="4">
    <source>
        <dbReference type="Pfam" id="PF03109"/>
    </source>
</evidence>
<proteinExistence type="inferred from homology"/>
<keyword evidence="3" id="KW-0812">Transmembrane</keyword>
<feature type="domain" description="ABC1 atypical kinase-like" evidence="4">
    <location>
        <begin position="275"/>
        <end position="463"/>
    </location>
</feature>
<feature type="domain" description="ABC1 atypical kinase-like" evidence="4">
    <location>
        <begin position="474"/>
        <end position="515"/>
    </location>
</feature>
<feature type="transmembrane region" description="Helical" evidence="3">
    <location>
        <begin position="456"/>
        <end position="474"/>
    </location>
</feature>
<dbReference type="GO" id="GO:0055088">
    <property type="term" value="P:lipid homeostasis"/>
    <property type="evidence" value="ECO:0007669"/>
    <property type="project" value="TreeGrafter"/>
</dbReference>
<dbReference type="InterPro" id="IPR011009">
    <property type="entry name" value="Kinase-like_dom_sf"/>
</dbReference>
<dbReference type="InterPro" id="IPR045307">
    <property type="entry name" value="ADCK1_dom"/>
</dbReference>
<evidence type="ECO:0000313" key="6">
    <source>
        <dbReference type="Proteomes" id="UP000249723"/>
    </source>
</evidence>
<dbReference type="GO" id="GO:0007005">
    <property type="term" value="P:mitochondrion organization"/>
    <property type="evidence" value="ECO:0007669"/>
    <property type="project" value="TreeGrafter"/>
</dbReference>
<evidence type="ECO:0000313" key="5">
    <source>
        <dbReference type="EMBL" id="SCZ91250.1"/>
    </source>
</evidence>
<dbReference type="InterPro" id="IPR051130">
    <property type="entry name" value="Mito_struct-func_regulator"/>
</dbReference>
<comment type="similarity">
    <text evidence="1">Belongs to the protein kinase superfamily. ADCK protein kinase family.</text>
</comment>
<name>A0A2X0MAV6_9BASI</name>
<dbReference type="SUPFAM" id="SSF56112">
    <property type="entry name" value="Protein kinase-like (PK-like)"/>
    <property type="match status" value="1"/>
</dbReference>
<reference evidence="6" key="1">
    <citation type="submission" date="2016-10" db="EMBL/GenBank/DDBJ databases">
        <authorList>
            <person name="Jeantristanb JTB J.-T."/>
            <person name="Ricardo R."/>
        </authorList>
    </citation>
    <scope>NUCLEOTIDE SEQUENCE [LARGE SCALE GENOMIC DNA]</scope>
</reference>
<sequence>MALGANPLVGWHRLMHRVVAAASNGATSPSSLLVALAVPIRAAARPESPSSIFVRNNSSWSQCGRSNSLSAIPRARGTGGVLQATRTFQSFASVRNVPASTAPSTQASIPSKPASGPASSTSTTSSLSRGRHSYARQLLRLRVELALLRRRLPPLKPTRRSLAVTLAAVAVVLTLLYNLSAPFRRLVIAIDRCSRVGIAVAQCIVDYKILFRGEWPDTPEGQQQRHQAYEDCHTKCAVRIREVLKKNGGIYIKLGQHLSSVQLIPLPWSQAMIPLQDQCKATPLAELQQLFLDDAGAPLSTFFSSFDPNPIGVASLAQVHRAILRDTGEQIAVKVMHPDLEEFSQIDMKTTTLMLRVVKSMFPSFEFTWLGEEMEENLPLEMDFRHEAANASRCQADFSDLKTTSLVIPRVIWAKKRVMVMQFIEGARIDDLAYLEAHQIDRNEVSKELSRIFSRMIYIIGYFGMLLTIIQVLLTVQRFFHADPHGGNLLIRPAQPGSRSRSNFEIVLLDHGTTACSMTSYQMICICLTPTFSASTGLYFEMDSPLRVAYARLWLALISPSSPKVEADRRKYAYLAGNIDDELYPIFQAAITGRAALDDPYAVRGDEGGKKGSVMELGEHTLDEQKRMRHTIAETEGLMTSIFDLLRRVPRRILMVLKVNDLARALDTSLHTTHSPARIFMIVAEYCNLAAYLDDLAQLRTRYHSRGLSFGLGWGSIRAWTRYQSWNLTLAIAMWWTDLKARWSSPRHGEAIAMAFV</sequence>
<organism evidence="5 6">
    <name type="scientific">Microbotryum saponariae</name>
    <dbReference type="NCBI Taxonomy" id="289078"/>
    <lineage>
        <taxon>Eukaryota</taxon>
        <taxon>Fungi</taxon>
        <taxon>Dikarya</taxon>
        <taxon>Basidiomycota</taxon>
        <taxon>Pucciniomycotina</taxon>
        <taxon>Microbotryomycetes</taxon>
        <taxon>Microbotryales</taxon>
        <taxon>Microbotryaceae</taxon>
        <taxon>Microbotryum</taxon>
    </lineage>
</organism>